<reference evidence="3" key="1">
    <citation type="journal article" date="2005" name="Nature">
        <title>The map-based sequence of the rice genome.</title>
        <authorList>
            <consortium name="International rice genome sequencing project (IRGSP)"/>
            <person name="Matsumoto T."/>
            <person name="Wu J."/>
            <person name="Kanamori H."/>
            <person name="Katayose Y."/>
            <person name="Fujisawa M."/>
            <person name="Namiki N."/>
            <person name="Mizuno H."/>
            <person name="Yamamoto K."/>
            <person name="Antonio B.A."/>
            <person name="Baba T."/>
            <person name="Sakata K."/>
            <person name="Nagamura Y."/>
            <person name="Aoki H."/>
            <person name="Arikawa K."/>
            <person name="Arita K."/>
            <person name="Bito T."/>
            <person name="Chiden Y."/>
            <person name="Fujitsuka N."/>
            <person name="Fukunaka R."/>
            <person name="Hamada M."/>
            <person name="Harada C."/>
            <person name="Hayashi A."/>
            <person name="Hijishita S."/>
            <person name="Honda M."/>
            <person name="Hosokawa S."/>
            <person name="Ichikawa Y."/>
            <person name="Idonuma A."/>
            <person name="Iijima M."/>
            <person name="Ikeda M."/>
            <person name="Ikeno M."/>
            <person name="Ito K."/>
            <person name="Ito S."/>
            <person name="Ito T."/>
            <person name="Ito Y."/>
            <person name="Ito Y."/>
            <person name="Iwabuchi A."/>
            <person name="Kamiya K."/>
            <person name="Karasawa W."/>
            <person name="Kurita K."/>
            <person name="Katagiri S."/>
            <person name="Kikuta A."/>
            <person name="Kobayashi H."/>
            <person name="Kobayashi N."/>
            <person name="Machita K."/>
            <person name="Maehara T."/>
            <person name="Masukawa M."/>
            <person name="Mizubayashi T."/>
            <person name="Mukai Y."/>
            <person name="Nagasaki H."/>
            <person name="Nagata Y."/>
            <person name="Naito S."/>
            <person name="Nakashima M."/>
            <person name="Nakama Y."/>
            <person name="Nakamichi Y."/>
            <person name="Nakamura M."/>
            <person name="Meguro A."/>
            <person name="Negishi M."/>
            <person name="Ohta I."/>
            <person name="Ohta T."/>
            <person name="Okamoto M."/>
            <person name="Ono N."/>
            <person name="Saji S."/>
            <person name="Sakaguchi M."/>
            <person name="Sakai K."/>
            <person name="Shibata M."/>
            <person name="Shimokawa T."/>
            <person name="Song J."/>
            <person name="Takazaki Y."/>
            <person name="Terasawa K."/>
            <person name="Tsugane M."/>
            <person name="Tsuji K."/>
            <person name="Ueda S."/>
            <person name="Waki K."/>
            <person name="Yamagata H."/>
            <person name="Yamamoto M."/>
            <person name="Yamamoto S."/>
            <person name="Yamane H."/>
            <person name="Yoshiki S."/>
            <person name="Yoshihara R."/>
            <person name="Yukawa K."/>
            <person name="Zhong H."/>
            <person name="Yano M."/>
            <person name="Yuan Q."/>
            <person name="Ouyang S."/>
            <person name="Liu J."/>
            <person name="Jones K.M."/>
            <person name="Gansberger K."/>
            <person name="Moffat K."/>
            <person name="Hill J."/>
            <person name="Bera J."/>
            <person name="Fadrosh D."/>
            <person name="Jin S."/>
            <person name="Johri S."/>
            <person name="Kim M."/>
            <person name="Overton L."/>
            <person name="Reardon M."/>
            <person name="Tsitrin T."/>
            <person name="Vuong H."/>
            <person name="Weaver B."/>
            <person name="Ciecko A."/>
            <person name="Tallon L."/>
            <person name="Jackson J."/>
            <person name="Pai G."/>
            <person name="Aken S.V."/>
            <person name="Utterback T."/>
            <person name="Reidmuller S."/>
            <person name="Feldblyum T."/>
            <person name="Hsiao J."/>
            <person name="Zismann V."/>
            <person name="Iobst S."/>
            <person name="de Vazeille A.R."/>
            <person name="Buell C.R."/>
            <person name="Ying K."/>
            <person name="Li Y."/>
            <person name="Lu T."/>
            <person name="Huang Y."/>
            <person name="Zhao Q."/>
            <person name="Feng Q."/>
            <person name="Zhang L."/>
            <person name="Zhu J."/>
            <person name="Weng Q."/>
            <person name="Mu J."/>
            <person name="Lu Y."/>
            <person name="Fan D."/>
            <person name="Liu Y."/>
            <person name="Guan J."/>
            <person name="Zhang Y."/>
            <person name="Yu S."/>
            <person name="Liu X."/>
            <person name="Zhang Y."/>
            <person name="Hong G."/>
            <person name="Han B."/>
            <person name="Choisne N."/>
            <person name="Demange N."/>
            <person name="Orjeda G."/>
            <person name="Samain S."/>
            <person name="Cattolico L."/>
            <person name="Pelletier E."/>
            <person name="Couloux A."/>
            <person name="Segurens B."/>
            <person name="Wincker P."/>
            <person name="D'Hont A."/>
            <person name="Scarpelli C."/>
            <person name="Weissenbach J."/>
            <person name="Salanoubat M."/>
            <person name="Quetier F."/>
            <person name="Yu Y."/>
            <person name="Kim H.R."/>
            <person name="Rambo T."/>
            <person name="Currie J."/>
            <person name="Collura K."/>
            <person name="Luo M."/>
            <person name="Yang T."/>
            <person name="Ammiraju J.S.S."/>
            <person name="Engler F."/>
            <person name="Soderlund C."/>
            <person name="Wing R.A."/>
            <person name="Palmer L.E."/>
            <person name="de la Bastide M."/>
            <person name="Spiegel L."/>
            <person name="Nascimento L."/>
            <person name="Zutavern T."/>
            <person name="O'Shaughnessy A."/>
            <person name="Dike S."/>
            <person name="Dedhia N."/>
            <person name="Preston R."/>
            <person name="Balija V."/>
            <person name="McCombie W.R."/>
            <person name="Chow T."/>
            <person name="Chen H."/>
            <person name="Chung M."/>
            <person name="Chen C."/>
            <person name="Shaw J."/>
            <person name="Wu H."/>
            <person name="Hsiao K."/>
            <person name="Chao Y."/>
            <person name="Chu M."/>
            <person name="Cheng C."/>
            <person name="Hour A."/>
            <person name="Lee P."/>
            <person name="Lin S."/>
            <person name="Lin Y."/>
            <person name="Liou J."/>
            <person name="Liu S."/>
            <person name="Hsing Y."/>
            <person name="Raghuvanshi S."/>
            <person name="Mohanty A."/>
            <person name="Bharti A.K."/>
            <person name="Gaur A."/>
            <person name="Gupta V."/>
            <person name="Kumar D."/>
            <person name="Ravi V."/>
            <person name="Vij S."/>
            <person name="Kapur A."/>
            <person name="Khurana P."/>
            <person name="Khurana P."/>
            <person name="Khurana J.P."/>
            <person name="Tyagi A.K."/>
            <person name="Gaikwad K."/>
            <person name="Singh A."/>
            <person name="Dalal V."/>
            <person name="Srivastava S."/>
            <person name="Dixit A."/>
            <person name="Pal A.K."/>
            <person name="Ghazi I.A."/>
            <person name="Yadav M."/>
            <person name="Pandit A."/>
            <person name="Bhargava A."/>
            <person name="Sureshbabu K."/>
            <person name="Batra K."/>
            <person name="Sharma T.R."/>
            <person name="Mohapatra T."/>
            <person name="Singh N.K."/>
            <person name="Messing J."/>
            <person name="Nelson A.B."/>
            <person name="Fuks G."/>
            <person name="Kavchok S."/>
            <person name="Keizer G."/>
            <person name="Linton E."/>
            <person name="Llaca V."/>
            <person name="Song R."/>
            <person name="Tanyolac B."/>
            <person name="Young S."/>
            <person name="Ho-Il K."/>
            <person name="Hahn J.H."/>
            <person name="Sangsakoo G."/>
            <person name="Vanavichit A."/>
            <person name="de Mattos Luiz.A.T."/>
            <person name="Zimmer P.D."/>
            <person name="Malone G."/>
            <person name="Dellagostin O."/>
            <person name="de Oliveira A.C."/>
            <person name="Bevan M."/>
            <person name="Bancroft I."/>
            <person name="Minx P."/>
            <person name="Cordum H."/>
            <person name="Wilson R."/>
            <person name="Cheng Z."/>
            <person name="Jin W."/>
            <person name="Jiang J."/>
            <person name="Leong S.A."/>
            <person name="Iwama H."/>
            <person name="Gojobori T."/>
            <person name="Itoh T."/>
            <person name="Niimura Y."/>
            <person name="Fujii Y."/>
            <person name="Habara T."/>
            <person name="Sakai H."/>
            <person name="Sato Y."/>
            <person name="Wilson G."/>
            <person name="Kumar K."/>
            <person name="McCouch S."/>
            <person name="Juretic N."/>
            <person name="Hoen D."/>
            <person name="Wright S."/>
            <person name="Bruskiewich R."/>
            <person name="Bureau T."/>
            <person name="Miyao A."/>
            <person name="Hirochika H."/>
            <person name="Nishikawa T."/>
            <person name="Kadowaki K."/>
            <person name="Sugiura M."/>
            <person name="Burr B."/>
            <person name="Sasaki T."/>
        </authorList>
    </citation>
    <scope>NUCLEOTIDE SEQUENCE [LARGE SCALE GENOMIC DNA]</scope>
    <source>
        <strain evidence="3">cv. Nipponbare</strain>
    </source>
</reference>
<evidence type="ECO:0000313" key="2">
    <source>
        <dbReference type="EMBL" id="BAS94906.1"/>
    </source>
</evidence>
<keyword evidence="3" id="KW-1185">Reference proteome</keyword>
<dbReference type="EMBL" id="AP014961">
    <property type="protein sequence ID" value="BAS94906.1"/>
    <property type="molecule type" value="Genomic_DNA"/>
</dbReference>
<feature type="region of interest" description="Disordered" evidence="1">
    <location>
        <begin position="1"/>
        <end position="97"/>
    </location>
</feature>
<feature type="compositionally biased region" description="Low complexity" evidence="1">
    <location>
        <begin position="7"/>
        <end position="26"/>
    </location>
</feature>
<reference evidence="2 3" key="3">
    <citation type="journal article" date="2013" name="Rice">
        <title>Improvement of the Oryza sativa Nipponbare reference genome using next generation sequence and optical map data.</title>
        <authorList>
            <person name="Kawahara Y."/>
            <person name="de la Bastide M."/>
            <person name="Hamilton J.P."/>
            <person name="Kanamori H."/>
            <person name="McCombie W.R."/>
            <person name="Ouyang S."/>
            <person name="Schwartz D.C."/>
            <person name="Tanaka T."/>
            <person name="Wu J."/>
            <person name="Zhou S."/>
            <person name="Childs K.L."/>
            <person name="Davidson R.M."/>
            <person name="Lin H."/>
            <person name="Quesada-Ocampo L."/>
            <person name="Vaillancourt B."/>
            <person name="Sakai H."/>
            <person name="Lee S.S."/>
            <person name="Kim J."/>
            <person name="Numa H."/>
            <person name="Itoh T."/>
            <person name="Buell C.R."/>
            <person name="Matsumoto T."/>
        </authorList>
    </citation>
    <scope>NUCLEOTIDE SEQUENCE [LARGE SCALE GENOMIC DNA]</scope>
    <source>
        <strain evidence="3">cv. Nipponbare</strain>
    </source>
</reference>
<dbReference type="Gramene" id="Os05t0518101-01">
    <property type="protein sequence ID" value="Os05t0518101-01"/>
    <property type="gene ID" value="Os05g0518101"/>
</dbReference>
<evidence type="ECO:0000313" key="3">
    <source>
        <dbReference type="Proteomes" id="UP000059680"/>
    </source>
</evidence>
<dbReference type="Proteomes" id="UP000059680">
    <property type="component" value="Chromosome 5"/>
</dbReference>
<dbReference type="InParanoid" id="A0A0P0WPP0"/>
<feature type="compositionally biased region" description="Low complexity" evidence="1">
    <location>
        <begin position="51"/>
        <end position="63"/>
    </location>
</feature>
<proteinExistence type="predicted"/>
<reference evidence="2 3" key="2">
    <citation type="journal article" date="2013" name="Plant Cell Physiol.">
        <title>Rice Annotation Project Database (RAP-DB): an integrative and interactive database for rice genomics.</title>
        <authorList>
            <person name="Sakai H."/>
            <person name="Lee S.S."/>
            <person name="Tanaka T."/>
            <person name="Numa H."/>
            <person name="Kim J."/>
            <person name="Kawahara Y."/>
            <person name="Wakimoto H."/>
            <person name="Yang C.C."/>
            <person name="Iwamoto M."/>
            <person name="Abe T."/>
            <person name="Yamada Y."/>
            <person name="Muto A."/>
            <person name="Inokuchi H."/>
            <person name="Ikemura T."/>
            <person name="Matsumoto T."/>
            <person name="Sasaki T."/>
            <person name="Itoh T."/>
        </authorList>
    </citation>
    <scope>NUCLEOTIDE SEQUENCE [LARGE SCALE GENOMIC DNA]</scope>
    <source>
        <strain evidence="3">cv. Nipponbare</strain>
    </source>
</reference>
<dbReference type="PaxDb" id="39947-A0A0P0WPP0"/>
<name>A0A0P0WPP0_ORYSJ</name>
<accession>A0A0P0WPP0</accession>
<sequence length="150" mass="15794">MERFRRLAASLRSSSPSSSASAAASSSHHRNPLTSIGGSAPAFPANGQHLPPSSAAPARARAAYPLQKKKTQQKKPHTRSVRHPHPTPAAQCGASGQCSSTRVYRMENGTPAAAIARGKRRDATRRAARLLLLLVAASDARRHSSSAVCV</sequence>
<feature type="compositionally biased region" description="Basic residues" evidence="1">
    <location>
        <begin position="67"/>
        <end position="85"/>
    </location>
</feature>
<evidence type="ECO:0000256" key="1">
    <source>
        <dbReference type="SAM" id="MobiDB-lite"/>
    </source>
</evidence>
<protein>
    <submittedName>
        <fullName evidence="2">Os05g0518101 protein</fullName>
    </submittedName>
</protein>
<organism evidence="2 3">
    <name type="scientific">Oryza sativa subsp. japonica</name>
    <name type="common">Rice</name>
    <dbReference type="NCBI Taxonomy" id="39947"/>
    <lineage>
        <taxon>Eukaryota</taxon>
        <taxon>Viridiplantae</taxon>
        <taxon>Streptophyta</taxon>
        <taxon>Embryophyta</taxon>
        <taxon>Tracheophyta</taxon>
        <taxon>Spermatophyta</taxon>
        <taxon>Magnoliopsida</taxon>
        <taxon>Liliopsida</taxon>
        <taxon>Poales</taxon>
        <taxon>Poaceae</taxon>
        <taxon>BOP clade</taxon>
        <taxon>Oryzoideae</taxon>
        <taxon>Oryzeae</taxon>
        <taxon>Oryzinae</taxon>
        <taxon>Oryza</taxon>
        <taxon>Oryza sativa</taxon>
    </lineage>
</organism>
<dbReference type="AlphaFoldDB" id="A0A0P0WPP0"/>
<gene>
    <name evidence="2" type="ordered locus">Os05g0518101</name>
    <name evidence="2" type="ORF">OSNPB_050518101</name>
</gene>